<reference evidence="2 3" key="1">
    <citation type="submission" date="2024-09" db="EMBL/GenBank/DDBJ databases">
        <authorList>
            <person name="Sun Q."/>
            <person name="Mori K."/>
        </authorList>
    </citation>
    <scope>NUCLEOTIDE SEQUENCE [LARGE SCALE GENOMIC DNA]</scope>
    <source>
        <strain evidence="2 3">CCM 4839</strain>
    </source>
</reference>
<evidence type="ECO:0000259" key="1">
    <source>
        <dbReference type="Pfam" id="PF07791"/>
    </source>
</evidence>
<dbReference type="InterPro" id="IPR012433">
    <property type="entry name" value="Imm11"/>
</dbReference>
<evidence type="ECO:0000313" key="2">
    <source>
        <dbReference type="EMBL" id="MFC0391313.1"/>
    </source>
</evidence>
<dbReference type="Pfam" id="PF07791">
    <property type="entry name" value="Imm11"/>
    <property type="match status" value="1"/>
</dbReference>
<name>A0ABV6J609_9BACL</name>
<dbReference type="EMBL" id="JBHLVF010000010">
    <property type="protein sequence ID" value="MFC0391313.1"/>
    <property type="molecule type" value="Genomic_DNA"/>
</dbReference>
<dbReference type="Proteomes" id="UP001589818">
    <property type="component" value="Unassembled WGS sequence"/>
</dbReference>
<protein>
    <submittedName>
        <fullName evidence="2">Imm11 family protein</fullName>
    </submittedName>
</protein>
<feature type="domain" description="Immunity MXAN-0049 protein" evidence="1">
    <location>
        <begin position="51"/>
        <end position="172"/>
    </location>
</feature>
<keyword evidence="3" id="KW-1185">Reference proteome</keyword>
<accession>A0ABV6J609</accession>
<evidence type="ECO:0000313" key="3">
    <source>
        <dbReference type="Proteomes" id="UP001589818"/>
    </source>
</evidence>
<proteinExistence type="predicted"/>
<comment type="caution">
    <text evidence="2">The sequence shown here is derived from an EMBL/GenBank/DDBJ whole genome shotgun (WGS) entry which is preliminary data.</text>
</comment>
<dbReference type="RefSeq" id="WP_204818046.1">
    <property type="nucleotide sequence ID" value="NZ_JANHOF010000004.1"/>
</dbReference>
<organism evidence="2 3">
    <name type="scientific">Paenibacillus mendelii</name>
    <dbReference type="NCBI Taxonomy" id="206163"/>
    <lineage>
        <taxon>Bacteria</taxon>
        <taxon>Bacillati</taxon>
        <taxon>Bacillota</taxon>
        <taxon>Bacilli</taxon>
        <taxon>Bacillales</taxon>
        <taxon>Paenibacillaceae</taxon>
        <taxon>Paenibacillus</taxon>
    </lineage>
</organism>
<gene>
    <name evidence="2" type="ORF">ACFFJ8_07975</name>
</gene>
<sequence length="282" mass="32833">MKIWWLDYHPAYNTVNFENYEDGKNLREILQDASPLSRNWVSHNVVLDNKGKPSDILNAVGGSLIVSERAKEIITQLPDTNVEFLPLTSSEGEFYVLNVLTVLNCVDPNQSKEKRLGSSNKLIDYEELEFYKDVVQDKDLFRIMLHEGNRVLPNIYVSDRLKNLLDNHLEGYQLVEMWDSEMSWKQKEEKYASMCEEIDGSLKLTFNFEKAINYVQKNKGQLIYSGKWALKVDEENEILLGQLLLDGTYSWFNPVYYPPVILGLTWGTKEKRKSLFDILNFK</sequence>